<dbReference type="Proteomes" id="UP000270856">
    <property type="component" value="Unassembled WGS sequence"/>
</dbReference>
<feature type="domain" description="FecR protein" evidence="2">
    <location>
        <begin position="103"/>
        <end position="193"/>
    </location>
</feature>
<feature type="transmembrane region" description="Helical" evidence="1">
    <location>
        <begin position="79"/>
        <end position="99"/>
    </location>
</feature>
<dbReference type="PANTHER" id="PTHR30273">
    <property type="entry name" value="PERIPLASMIC SIGNAL SENSOR AND SIGMA FACTOR ACTIVATOR FECR-RELATED"/>
    <property type="match status" value="1"/>
</dbReference>
<dbReference type="Pfam" id="PF04773">
    <property type="entry name" value="FecR"/>
    <property type="match status" value="1"/>
</dbReference>
<dbReference type="InterPro" id="IPR032508">
    <property type="entry name" value="FecR_C"/>
</dbReference>
<accession>A0A3N4NEC8</accession>
<dbReference type="OrthoDB" id="1097347at2"/>
<dbReference type="EMBL" id="RPFJ01000049">
    <property type="protein sequence ID" value="RPD91776.1"/>
    <property type="molecule type" value="Genomic_DNA"/>
</dbReference>
<dbReference type="GO" id="GO:0016989">
    <property type="term" value="F:sigma factor antagonist activity"/>
    <property type="evidence" value="ECO:0007669"/>
    <property type="project" value="TreeGrafter"/>
</dbReference>
<evidence type="ECO:0000313" key="4">
    <source>
        <dbReference type="EMBL" id="RPD91776.1"/>
    </source>
</evidence>
<keyword evidence="1" id="KW-1133">Transmembrane helix</keyword>
<proteinExistence type="predicted"/>
<dbReference type="AlphaFoldDB" id="A0A3N4NEC8"/>
<protein>
    <submittedName>
        <fullName evidence="4">FecR family protein</fullName>
    </submittedName>
</protein>
<reference evidence="4 5" key="1">
    <citation type="submission" date="2018-11" db="EMBL/GenBank/DDBJ databases">
        <title>Aureibaculum marinum gen. nov., sp. nov., a member of the family Flavobacteriaceae isolated from the Bohai Sea.</title>
        <authorList>
            <person name="Ji X."/>
        </authorList>
    </citation>
    <scope>NUCLEOTIDE SEQUENCE [LARGE SCALE GENOMIC DNA]</scope>
    <source>
        <strain evidence="4 5">BH-SD17</strain>
    </source>
</reference>
<comment type="caution">
    <text evidence="4">The sequence shown here is derived from an EMBL/GenBank/DDBJ whole genome shotgun (WGS) entry which is preliminary data.</text>
</comment>
<dbReference type="PIRSF" id="PIRSF018266">
    <property type="entry name" value="FecR"/>
    <property type="match status" value="1"/>
</dbReference>
<sequence length="305" mass="34689">MKKEILIQKWLDGELNDAELAAFKALPEYASYIKISEKAKLFEDTSYDVEMEYSKLDAIIKERRQKDPPVKTLNWIKPLMRVAAILVVGLAIYYAPLYGDTTTVKTLASNQKTLELPDNSSVKLNAESSIQFKKGNWKNNREVNLVGEAYFKVAKGSQFDVNTWLGKVSVLGTQFNVKQRVNYFEVTCYEGLVSVNYKGKEIKLPAGKSFKVIGNEIVEDETKDSLPSWSSKKMASFKSVPYSEVINEFERQYNTKVETKNVDTNQLFTGSFALNDQELALKAITLPLQLKYNKENKTKIVLTKE</sequence>
<feature type="domain" description="Protein FecR C-terminal" evidence="3">
    <location>
        <begin position="236"/>
        <end position="300"/>
    </location>
</feature>
<dbReference type="InterPro" id="IPR012373">
    <property type="entry name" value="Ferrdict_sens_TM"/>
</dbReference>
<gene>
    <name evidence="4" type="ORF">EGM88_14170</name>
</gene>
<keyword evidence="1" id="KW-0812">Transmembrane</keyword>
<name>A0A3N4NEC8_9FLAO</name>
<dbReference type="Gene3D" id="3.55.50.30">
    <property type="match status" value="1"/>
</dbReference>
<dbReference type="Pfam" id="PF16344">
    <property type="entry name" value="FecR_C"/>
    <property type="match status" value="1"/>
</dbReference>
<keyword evidence="1" id="KW-0472">Membrane</keyword>
<evidence type="ECO:0000259" key="2">
    <source>
        <dbReference type="Pfam" id="PF04773"/>
    </source>
</evidence>
<dbReference type="InterPro" id="IPR006860">
    <property type="entry name" value="FecR"/>
</dbReference>
<evidence type="ECO:0000313" key="5">
    <source>
        <dbReference type="Proteomes" id="UP000270856"/>
    </source>
</evidence>
<evidence type="ECO:0000256" key="1">
    <source>
        <dbReference type="SAM" id="Phobius"/>
    </source>
</evidence>
<organism evidence="4 5">
    <name type="scientific">Aureibaculum marinum</name>
    <dbReference type="NCBI Taxonomy" id="2487930"/>
    <lineage>
        <taxon>Bacteria</taxon>
        <taxon>Pseudomonadati</taxon>
        <taxon>Bacteroidota</taxon>
        <taxon>Flavobacteriia</taxon>
        <taxon>Flavobacteriales</taxon>
        <taxon>Flavobacteriaceae</taxon>
        <taxon>Aureibaculum</taxon>
    </lineage>
</organism>
<dbReference type="RefSeq" id="WP_123899070.1">
    <property type="nucleotide sequence ID" value="NZ_RPFJ01000049.1"/>
</dbReference>
<evidence type="ECO:0000259" key="3">
    <source>
        <dbReference type="Pfam" id="PF16344"/>
    </source>
</evidence>
<dbReference type="PANTHER" id="PTHR30273:SF2">
    <property type="entry name" value="PROTEIN FECR"/>
    <property type="match status" value="1"/>
</dbReference>
<keyword evidence="5" id="KW-1185">Reference proteome</keyword>
<dbReference type="Gene3D" id="2.60.120.1440">
    <property type="match status" value="1"/>
</dbReference>